<keyword evidence="2" id="KW-0472">Membrane</keyword>
<reference evidence="4 5" key="1">
    <citation type="submission" date="2024-02" db="EMBL/GenBank/DDBJ databases">
        <title>Deinococcus xinjiangensis NBRC 107630.</title>
        <authorList>
            <person name="Ichikawa N."/>
            <person name="Katano-Makiyama Y."/>
            <person name="Hidaka K."/>
        </authorList>
    </citation>
    <scope>NUCLEOTIDE SEQUENCE [LARGE SCALE GENOMIC DNA]</scope>
    <source>
        <strain evidence="4 5">NBRC 107630</strain>
    </source>
</reference>
<dbReference type="EMBL" id="BAABRN010000007">
    <property type="protein sequence ID" value="GAA5501168.1"/>
    <property type="molecule type" value="Genomic_DNA"/>
</dbReference>
<feature type="signal peptide" evidence="3">
    <location>
        <begin position="1"/>
        <end position="20"/>
    </location>
</feature>
<evidence type="ECO:0000256" key="1">
    <source>
        <dbReference type="SAM" id="MobiDB-lite"/>
    </source>
</evidence>
<feature type="transmembrane region" description="Helical" evidence="2">
    <location>
        <begin position="471"/>
        <end position="492"/>
    </location>
</feature>
<feature type="transmembrane region" description="Helical" evidence="2">
    <location>
        <begin position="429"/>
        <end position="451"/>
    </location>
</feature>
<keyword evidence="2" id="KW-1133">Transmembrane helix</keyword>
<organism evidence="4 5">
    <name type="scientific">Deinococcus xinjiangensis</name>
    <dbReference type="NCBI Taxonomy" id="457454"/>
    <lineage>
        <taxon>Bacteria</taxon>
        <taxon>Thermotogati</taxon>
        <taxon>Deinococcota</taxon>
        <taxon>Deinococci</taxon>
        <taxon>Deinococcales</taxon>
        <taxon>Deinococcaceae</taxon>
        <taxon>Deinococcus</taxon>
    </lineage>
</organism>
<keyword evidence="3" id="KW-0732">Signal</keyword>
<feature type="chain" id="PRO_5047321858" evidence="3">
    <location>
        <begin position="21"/>
        <end position="529"/>
    </location>
</feature>
<evidence type="ECO:0000313" key="4">
    <source>
        <dbReference type="EMBL" id="GAA5501168.1"/>
    </source>
</evidence>
<proteinExistence type="predicted"/>
<evidence type="ECO:0000256" key="2">
    <source>
        <dbReference type="SAM" id="Phobius"/>
    </source>
</evidence>
<dbReference type="Proteomes" id="UP001458946">
    <property type="component" value="Unassembled WGS sequence"/>
</dbReference>
<protein>
    <submittedName>
        <fullName evidence="4">Uncharacterized protein</fullName>
    </submittedName>
</protein>
<feature type="transmembrane region" description="Helical" evidence="2">
    <location>
        <begin position="396"/>
        <end position="417"/>
    </location>
</feature>
<evidence type="ECO:0000313" key="5">
    <source>
        <dbReference type="Proteomes" id="UP001458946"/>
    </source>
</evidence>
<dbReference type="RefSeq" id="WP_353541140.1">
    <property type="nucleotide sequence ID" value="NZ_BAABRN010000007.1"/>
</dbReference>
<name>A0ABP9VAZ2_9DEIO</name>
<feature type="compositionally biased region" description="Pro residues" evidence="1">
    <location>
        <begin position="269"/>
        <end position="279"/>
    </location>
</feature>
<sequence>MKYVTTFTLTASLLFGAAGAQNLTAYKSLASSLDAAAQSSSGTDPLKTLSNLDQAEKALDQLAPTLTNAKLSGGLRDTLRAARAAQGRTPTELQAQVQLARGLMRKALYDQTVTVLASSPANGLERLGVLANEVGADAAALQADAKAGKLNLVTWRLQKAATAKLSAALNSVQAQQTAQSYLNLARATGWFTVVQETGRAQNPPLDVPQFEKALRELTTGDTAALSTSLTSLRSGVGAMTRALATVPTATVVRPTTPPAEQPVVVTPNPANPQPAPHTTPPAVSRSEGGVGSAYAALSRALTAAGHADLPTAREQLSKVPTALATAPSELRSVPNYDAFLNHVQSMSERKGLRSSDVQALIGELGGLEAQAKGMPTSTLDSLASSASRGLGGPVRALLTLLMAIACAAPLYLLNLAFGGRNPYWRAISVALGVLLLPAFLEGTFGFLGWLGDLVNVPFLRSLTNLTLGQSAYGLPFKGLLYAAALGLSIYGFRGLCVQFGLLGSGAQPKSRVNTVKSPTQTSLDWDEEI</sequence>
<evidence type="ECO:0000256" key="3">
    <source>
        <dbReference type="SAM" id="SignalP"/>
    </source>
</evidence>
<feature type="region of interest" description="Disordered" evidence="1">
    <location>
        <begin position="252"/>
        <end position="288"/>
    </location>
</feature>
<gene>
    <name evidence="4" type="ORF">Dxin01_00899</name>
</gene>
<feature type="region of interest" description="Disordered" evidence="1">
    <location>
        <begin position="507"/>
        <end position="529"/>
    </location>
</feature>
<keyword evidence="5" id="KW-1185">Reference proteome</keyword>
<keyword evidence="2" id="KW-0812">Transmembrane</keyword>
<comment type="caution">
    <text evidence="4">The sequence shown here is derived from an EMBL/GenBank/DDBJ whole genome shotgun (WGS) entry which is preliminary data.</text>
</comment>
<feature type="compositionally biased region" description="Polar residues" evidence="1">
    <location>
        <begin position="510"/>
        <end position="523"/>
    </location>
</feature>
<accession>A0ABP9VAZ2</accession>